<dbReference type="STRING" id="51670.SAMN04488557_0192"/>
<proteinExistence type="predicted"/>
<keyword evidence="2" id="KW-1185">Reference proteome</keyword>
<dbReference type="RefSeq" id="WP_092862969.1">
    <property type="nucleotide sequence ID" value="NZ_FPCH01000001.1"/>
</dbReference>
<organism evidence="1 2">
    <name type="scientific">Hyphomicrobium facile</name>
    <dbReference type="NCBI Taxonomy" id="51670"/>
    <lineage>
        <taxon>Bacteria</taxon>
        <taxon>Pseudomonadati</taxon>
        <taxon>Pseudomonadota</taxon>
        <taxon>Alphaproteobacteria</taxon>
        <taxon>Hyphomicrobiales</taxon>
        <taxon>Hyphomicrobiaceae</taxon>
        <taxon>Hyphomicrobium</taxon>
    </lineage>
</organism>
<sequence length="105" mass="11406">MSADREDEITEETILEAVSALRSEEAALSPLGAAILAALHFGIAKDSRTFSRKFDIAHALALREITTLSDDLGLVTVVGRNPRTQRTELALSEQGLHLFSRATET</sequence>
<dbReference type="Proteomes" id="UP000199423">
    <property type="component" value="Unassembled WGS sequence"/>
</dbReference>
<dbReference type="OrthoDB" id="7365132at2"/>
<name>A0A1I7MTX1_9HYPH</name>
<gene>
    <name evidence="1" type="ORF">SAMN04488557_0192</name>
</gene>
<evidence type="ECO:0000313" key="2">
    <source>
        <dbReference type="Proteomes" id="UP000199423"/>
    </source>
</evidence>
<dbReference type="EMBL" id="FPCH01000001">
    <property type="protein sequence ID" value="SFV25848.1"/>
    <property type="molecule type" value="Genomic_DNA"/>
</dbReference>
<protein>
    <recommendedName>
        <fullName evidence="3">Formate dehydrogenase F4B subunit</fullName>
    </recommendedName>
</protein>
<evidence type="ECO:0000313" key="1">
    <source>
        <dbReference type="EMBL" id="SFV25848.1"/>
    </source>
</evidence>
<evidence type="ECO:0008006" key="3">
    <source>
        <dbReference type="Google" id="ProtNLM"/>
    </source>
</evidence>
<accession>A0A1I7MTX1</accession>
<dbReference type="AlphaFoldDB" id="A0A1I7MTX1"/>
<reference evidence="2" key="1">
    <citation type="submission" date="2016-10" db="EMBL/GenBank/DDBJ databases">
        <authorList>
            <person name="Varghese N."/>
            <person name="Submissions S."/>
        </authorList>
    </citation>
    <scope>NUCLEOTIDE SEQUENCE [LARGE SCALE GENOMIC DNA]</scope>
    <source>
        <strain evidence="2">DSM 1565</strain>
    </source>
</reference>